<dbReference type="AlphaFoldDB" id="A0A0D0E6T3"/>
<keyword evidence="3" id="KW-1185">Reference proteome</keyword>
<evidence type="ECO:0000313" key="3">
    <source>
        <dbReference type="Proteomes" id="UP000054538"/>
    </source>
</evidence>
<dbReference type="OrthoDB" id="3257613at2759"/>
<organism evidence="2 3">
    <name type="scientific">Paxillus rubicundulus Ve08.2h10</name>
    <dbReference type="NCBI Taxonomy" id="930991"/>
    <lineage>
        <taxon>Eukaryota</taxon>
        <taxon>Fungi</taxon>
        <taxon>Dikarya</taxon>
        <taxon>Basidiomycota</taxon>
        <taxon>Agaricomycotina</taxon>
        <taxon>Agaricomycetes</taxon>
        <taxon>Agaricomycetidae</taxon>
        <taxon>Boletales</taxon>
        <taxon>Paxilineae</taxon>
        <taxon>Paxillaceae</taxon>
        <taxon>Paxillus</taxon>
    </lineage>
</organism>
<reference evidence="2 3" key="1">
    <citation type="submission" date="2014-04" db="EMBL/GenBank/DDBJ databases">
        <authorList>
            <consortium name="DOE Joint Genome Institute"/>
            <person name="Kuo A."/>
            <person name="Kohler A."/>
            <person name="Jargeat P."/>
            <person name="Nagy L.G."/>
            <person name="Floudas D."/>
            <person name="Copeland A."/>
            <person name="Barry K.W."/>
            <person name="Cichocki N."/>
            <person name="Veneault-Fourrey C."/>
            <person name="LaButti K."/>
            <person name="Lindquist E.A."/>
            <person name="Lipzen A."/>
            <person name="Lundell T."/>
            <person name="Morin E."/>
            <person name="Murat C."/>
            <person name="Sun H."/>
            <person name="Tunlid A."/>
            <person name="Henrissat B."/>
            <person name="Grigoriev I.V."/>
            <person name="Hibbett D.S."/>
            <person name="Martin F."/>
            <person name="Nordberg H.P."/>
            <person name="Cantor M.N."/>
            <person name="Hua S.X."/>
        </authorList>
    </citation>
    <scope>NUCLEOTIDE SEQUENCE [LARGE SCALE GENOMIC DNA]</scope>
    <source>
        <strain evidence="2 3">Ve08.2h10</strain>
    </source>
</reference>
<dbReference type="HOGENOM" id="CLU_003703_11_0_1"/>
<dbReference type="EMBL" id="KN824944">
    <property type="protein sequence ID" value="KIK97259.1"/>
    <property type="molecule type" value="Genomic_DNA"/>
</dbReference>
<feature type="domain" description="CxC2-like cysteine cluster KDZ transposase-associated" evidence="1">
    <location>
        <begin position="2"/>
        <end position="53"/>
    </location>
</feature>
<name>A0A0D0E6T3_9AGAM</name>
<reference evidence="3" key="2">
    <citation type="submission" date="2015-01" db="EMBL/GenBank/DDBJ databases">
        <title>Evolutionary Origins and Diversification of the Mycorrhizal Mutualists.</title>
        <authorList>
            <consortium name="DOE Joint Genome Institute"/>
            <consortium name="Mycorrhizal Genomics Consortium"/>
            <person name="Kohler A."/>
            <person name="Kuo A."/>
            <person name="Nagy L.G."/>
            <person name="Floudas D."/>
            <person name="Copeland A."/>
            <person name="Barry K.W."/>
            <person name="Cichocki N."/>
            <person name="Veneault-Fourrey C."/>
            <person name="LaButti K."/>
            <person name="Lindquist E.A."/>
            <person name="Lipzen A."/>
            <person name="Lundell T."/>
            <person name="Morin E."/>
            <person name="Murat C."/>
            <person name="Riley R."/>
            <person name="Ohm R."/>
            <person name="Sun H."/>
            <person name="Tunlid A."/>
            <person name="Henrissat B."/>
            <person name="Grigoriev I.V."/>
            <person name="Hibbett D.S."/>
            <person name="Martin F."/>
        </authorList>
    </citation>
    <scope>NUCLEOTIDE SEQUENCE [LARGE SCALE GENOMIC DNA]</scope>
    <source>
        <strain evidence="3">Ve08.2h10</strain>
    </source>
</reference>
<proteinExistence type="predicted"/>
<gene>
    <name evidence="2" type="ORF">PAXRUDRAFT_136656</name>
</gene>
<accession>A0A0D0E6T3</accession>
<sequence length="172" mass="19525">MQLLSAGLFPASTAYPSTVFTFKVLDDFLQDNVECGTVAIKYFSKLKGITSNVFPQLVPDQYRELLQVARIWRVLKLLKCNGFGDDLRVVGLGQLVLFCLACPQKGHPSPCSADLHGRWKYSQTIIMDGNFKAEHMHDKKPDYQVFLMDGESYMVGWEKYHDCLKAAKMPPR</sequence>
<dbReference type="InterPro" id="IPR041457">
    <property type="entry name" value="CxC2_KDZ-assoc"/>
</dbReference>
<protein>
    <recommendedName>
        <fullName evidence="1">CxC2-like cysteine cluster KDZ transposase-associated domain-containing protein</fullName>
    </recommendedName>
</protein>
<dbReference type="InParanoid" id="A0A0D0E6T3"/>
<evidence type="ECO:0000259" key="1">
    <source>
        <dbReference type="Pfam" id="PF18803"/>
    </source>
</evidence>
<evidence type="ECO:0000313" key="2">
    <source>
        <dbReference type="EMBL" id="KIK97259.1"/>
    </source>
</evidence>
<dbReference type="Proteomes" id="UP000054538">
    <property type="component" value="Unassembled WGS sequence"/>
</dbReference>
<dbReference type="Pfam" id="PF18803">
    <property type="entry name" value="CxC2"/>
    <property type="match status" value="1"/>
</dbReference>